<gene>
    <name evidence="2" type="ordered locus">CCNA_01458</name>
</gene>
<name>A0A0H3C6M1_CAUVN</name>
<feature type="region of interest" description="Disordered" evidence="1">
    <location>
        <begin position="1"/>
        <end position="20"/>
    </location>
</feature>
<proteinExistence type="predicted"/>
<dbReference type="Proteomes" id="UP000001364">
    <property type="component" value="Chromosome"/>
</dbReference>
<evidence type="ECO:0000256" key="1">
    <source>
        <dbReference type="SAM" id="MobiDB-lite"/>
    </source>
</evidence>
<feature type="compositionally biased region" description="Basic and acidic residues" evidence="1">
    <location>
        <begin position="1"/>
        <end position="11"/>
    </location>
</feature>
<dbReference type="PATRIC" id="fig|565050.3.peg.1438"/>
<protein>
    <submittedName>
        <fullName evidence="2">Uncharacterized protein</fullName>
    </submittedName>
</protein>
<dbReference type="AlphaFoldDB" id="A0A0H3C6M1"/>
<evidence type="ECO:0000313" key="2">
    <source>
        <dbReference type="EMBL" id="ACL94923.1"/>
    </source>
</evidence>
<dbReference type="SMR" id="A0A0H3C6M1"/>
<dbReference type="EMBL" id="CP001340">
    <property type="protein sequence ID" value="ACL94923.1"/>
    <property type="molecule type" value="Genomic_DNA"/>
</dbReference>
<keyword evidence="3" id="KW-1185">Reference proteome</keyword>
<dbReference type="HOGENOM" id="CLU_2300735_0_0_5"/>
<evidence type="ECO:0000313" key="3">
    <source>
        <dbReference type="Proteomes" id="UP000001364"/>
    </source>
</evidence>
<dbReference type="OrthoDB" id="7192296at2"/>
<organism evidence="2 3">
    <name type="scientific">Caulobacter vibrioides (strain NA1000 / CB15N)</name>
    <name type="common">Caulobacter crescentus</name>
    <dbReference type="NCBI Taxonomy" id="565050"/>
    <lineage>
        <taxon>Bacteria</taxon>
        <taxon>Pseudomonadati</taxon>
        <taxon>Pseudomonadota</taxon>
        <taxon>Alphaproteobacteria</taxon>
        <taxon>Caulobacterales</taxon>
        <taxon>Caulobacteraceae</taxon>
        <taxon>Caulobacter</taxon>
    </lineage>
</organism>
<sequence>MEKPAMSDPESRSTPPDLRLVTKSDCDHGDHHLAIDVLRALRQLERRIRTGHLDPVNIRDVQQLAALGLAQHGRGGWRPTAEGLAYLERCKSDKALGPQGFA</sequence>
<dbReference type="RefSeq" id="WP_010919268.1">
    <property type="nucleotide sequence ID" value="NC_011916.1"/>
</dbReference>
<dbReference type="GeneID" id="7330192"/>
<accession>A0A0H3C6M1</accession>
<reference evidence="2 3" key="1">
    <citation type="journal article" date="2010" name="J. Bacteriol.">
        <title>The genetic basis of laboratory adaptation in Caulobacter crescentus.</title>
        <authorList>
            <person name="Marks M.E."/>
            <person name="Castro-Rojas C.M."/>
            <person name="Teiling C."/>
            <person name="Du L."/>
            <person name="Kapatral V."/>
            <person name="Walunas T.L."/>
            <person name="Crosson S."/>
        </authorList>
    </citation>
    <scope>NUCLEOTIDE SEQUENCE [LARGE SCALE GENOMIC DNA]</scope>
    <source>
        <strain evidence="3">NA1000 / CB15N</strain>
    </source>
</reference>
<dbReference type="RefSeq" id="YP_002516831.1">
    <property type="nucleotide sequence ID" value="NC_011916.1"/>
</dbReference>
<dbReference type="KEGG" id="ccs:CCNA_01458"/>